<dbReference type="GO" id="GO:0071555">
    <property type="term" value="P:cell wall organization"/>
    <property type="evidence" value="ECO:0007669"/>
    <property type="project" value="UniProtKB-KW"/>
</dbReference>
<dbReference type="GO" id="GO:0006508">
    <property type="term" value="P:proteolysis"/>
    <property type="evidence" value="ECO:0007669"/>
    <property type="project" value="InterPro"/>
</dbReference>
<evidence type="ECO:0000256" key="10">
    <source>
        <dbReference type="SAM" id="Phobius"/>
    </source>
</evidence>
<dbReference type="Pfam" id="PF00768">
    <property type="entry name" value="Peptidase_S11"/>
    <property type="match status" value="1"/>
</dbReference>
<comment type="similarity">
    <text evidence="1 9">Belongs to the peptidase S11 family.</text>
</comment>
<keyword evidence="2 11" id="KW-0732">Signal</keyword>
<dbReference type="Gene3D" id="3.40.710.10">
    <property type="entry name" value="DD-peptidase/beta-lactamase superfamily"/>
    <property type="match status" value="1"/>
</dbReference>
<organism evidence="13 14">
    <name type="scientific">Proteiniclasticum ruminis</name>
    <dbReference type="NCBI Taxonomy" id="398199"/>
    <lineage>
        <taxon>Bacteria</taxon>
        <taxon>Bacillati</taxon>
        <taxon>Bacillota</taxon>
        <taxon>Clostridia</taxon>
        <taxon>Eubacteriales</taxon>
        <taxon>Clostridiaceae</taxon>
        <taxon>Proteiniclasticum</taxon>
    </lineage>
</organism>
<keyword evidence="6" id="KW-0961">Cell wall biogenesis/degradation</keyword>
<evidence type="ECO:0000256" key="7">
    <source>
        <dbReference type="PIRSR" id="PIRSR618044-1"/>
    </source>
</evidence>
<keyword evidence="4" id="KW-0133">Cell shape</keyword>
<keyword evidence="10" id="KW-0472">Membrane</keyword>
<sequence length="438" mass="49295">MKKTHFKIPALILMLLLLFPAMTARAEMPEINGSSSITFDLDTKELIYTKDIDRKVYPASITKLLTALVFSDEYSAKKTEYLTYPQEGKLVVPNAIYWNLKNIPVGTEFSADDMMHALLLSSFNDASVVVALNVAESEAAFAELMNEKAKEIGMMNSNFVNASGLHDDNHYTTAYDLMFLLEAAYNDPWIREVSSKQSYDLKTKDQTLGLIESTNKHIGLHGNIMGKTGYTEQAGRCFAGIYQRDGRTLGSIILNSQNDGVNILVFDDILKVVDSAFEEDKVIKLSKAEEVGVITVSYKPYFILGPTKEMEVPVKAEDTISYYGNGVNISESELVLTYKDVTAKEVKVDSIVGEASIKERLVEKKVNLLSTVDVNKRILKTHLLSYILIVLVSITLTVTILVVTIKRRRRKLARRRRIEAARKNKRYVDERSKKSFLE</sequence>
<dbReference type="GO" id="GO:0009002">
    <property type="term" value="F:serine-type D-Ala-D-Ala carboxypeptidase activity"/>
    <property type="evidence" value="ECO:0007669"/>
    <property type="project" value="InterPro"/>
</dbReference>
<dbReference type="EMBL" id="FNDZ01000005">
    <property type="protein sequence ID" value="SDI88279.1"/>
    <property type="molecule type" value="Genomic_DNA"/>
</dbReference>
<evidence type="ECO:0000259" key="12">
    <source>
        <dbReference type="Pfam" id="PF00768"/>
    </source>
</evidence>
<dbReference type="Proteomes" id="UP000183255">
    <property type="component" value="Unassembled WGS sequence"/>
</dbReference>
<evidence type="ECO:0000313" key="13">
    <source>
        <dbReference type="EMBL" id="SDI88279.1"/>
    </source>
</evidence>
<keyword evidence="10" id="KW-0812">Transmembrane</keyword>
<keyword evidence="10" id="KW-1133">Transmembrane helix</keyword>
<dbReference type="GO" id="GO:0008360">
    <property type="term" value="P:regulation of cell shape"/>
    <property type="evidence" value="ECO:0007669"/>
    <property type="project" value="UniProtKB-KW"/>
</dbReference>
<dbReference type="SUPFAM" id="SSF56601">
    <property type="entry name" value="beta-lactamase/transpeptidase-like"/>
    <property type="match status" value="1"/>
</dbReference>
<dbReference type="RefSeq" id="WP_031576668.1">
    <property type="nucleotide sequence ID" value="NZ_FNDZ01000005.1"/>
</dbReference>
<evidence type="ECO:0000256" key="2">
    <source>
        <dbReference type="ARBA" id="ARBA00022729"/>
    </source>
</evidence>
<evidence type="ECO:0000313" key="14">
    <source>
        <dbReference type="Proteomes" id="UP000183255"/>
    </source>
</evidence>
<evidence type="ECO:0000256" key="11">
    <source>
        <dbReference type="SAM" id="SignalP"/>
    </source>
</evidence>
<name>A0A1G8P706_9CLOT</name>
<dbReference type="PRINTS" id="PR00725">
    <property type="entry name" value="DADACBPTASE1"/>
</dbReference>
<feature type="transmembrane region" description="Helical" evidence="10">
    <location>
        <begin position="383"/>
        <end position="405"/>
    </location>
</feature>
<evidence type="ECO:0000256" key="5">
    <source>
        <dbReference type="ARBA" id="ARBA00022984"/>
    </source>
</evidence>
<reference evidence="13 14" key="1">
    <citation type="submission" date="2016-10" db="EMBL/GenBank/DDBJ databases">
        <authorList>
            <person name="de Groot N.N."/>
        </authorList>
    </citation>
    <scope>NUCLEOTIDE SEQUENCE [LARGE SCALE GENOMIC DNA]</scope>
    <source>
        <strain evidence="13 14">CGMCC 1.5058</strain>
    </source>
</reference>
<evidence type="ECO:0000256" key="1">
    <source>
        <dbReference type="ARBA" id="ARBA00007164"/>
    </source>
</evidence>
<feature type="binding site" evidence="8">
    <location>
        <position position="227"/>
    </location>
    <ligand>
        <name>substrate</name>
    </ligand>
</feature>
<keyword evidence="13" id="KW-0121">Carboxypeptidase</keyword>
<evidence type="ECO:0000256" key="9">
    <source>
        <dbReference type="RuleBase" id="RU004016"/>
    </source>
</evidence>
<feature type="signal peptide" evidence="11">
    <location>
        <begin position="1"/>
        <end position="26"/>
    </location>
</feature>
<accession>A0A1G8P706</accession>
<feature type="active site" evidence="7">
    <location>
        <position position="122"/>
    </location>
</feature>
<dbReference type="PANTHER" id="PTHR21581:SF26">
    <property type="entry name" value="D-ALANYL-D-ALANINE ENDOPEPTIDASE"/>
    <property type="match status" value="1"/>
</dbReference>
<dbReference type="PANTHER" id="PTHR21581">
    <property type="entry name" value="D-ALANYL-D-ALANINE CARBOXYPEPTIDASE"/>
    <property type="match status" value="1"/>
</dbReference>
<feature type="active site" description="Proton acceptor" evidence="7">
    <location>
        <position position="63"/>
    </location>
</feature>
<feature type="chain" id="PRO_5010357113" evidence="11">
    <location>
        <begin position="27"/>
        <end position="438"/>
    </location>
</feature>
<gene>
    <name evidence="13" type="ORF">SAMN05421804_10511</name>
</gene>
<dbReference type="GO" id="GO:0009252">
    <property type="term" value="P:peptidoglycan biosynthetic process"/>
    <property type="evidence" value="ECO:0007669"/>
    <property type="project" value="UniProtKB-KW"/>
</dbReference>
<evidence type="ECO:0000256" key="8">
    <source>
        <dbReference type="PIRSR" id="PIRSR618044-2"/>
    </source>
</evidence>
<proteinExistence type="inferred from homology"/>
<evidence type="ECO:0000256" key="3">
    <source>
        <dbReference type="ARBA" id="ARBA00022801"/>
    </source>
</evidence>
<dbReference type="InterPro" id="IPR018044">
    <property type="entry name" value="Peptidase_S11"/>
</dbReference>
<evidence type="ECO:0000256" key="4">
    <source>
        <dbReference type="ARBA" id="ARBA00022960"/>
    </source>
</evidence>
<evidence type="ECO:0000256" key="6">
    <source>
        <dbReference type="ARBA" id="ARBA00023316"/>
    </source>
</evidence>
<dbReference type="InterPro" id="IPR012338">
    <property type="entry name" value="Beta-lactam/transpept-like"/>
</dbReference>
<dbReference type="InterPro" id="IPR001967">
    <property type="entry name" value="Peptidase_S11_N"/>
</dbReference>
<feature type="domain" description="Peptidase S11 D-alanyl-D-alanine carboxypeptidase A N-terminal" evidence="12">
    <location>
        <begin position="25"/>
        <end position="257"/>
    </location>
</feature>
<keyword evidence="5" id="KW-0573">Peptidoglycan synthesis</keyword>
<keyword evidence="13" id="KW-0645">Protease</keyword>
<keyword evidence="3" id="KW-0378">Hydrolase</keyword>
<protein>
    <submittedName>
        <fullName evidence="13">D-alanyl-D-alanine carboxypeptidase</fullName>
    </submittedName>
</protein>
<feature type="active site" description="Acyl-ester intermediate" evidence="7">
    <location>
        <position position="60"/>
    </location>
</feature>
<dbReference type="AlphaFoldDB" id="A0A1G8P706"/>